<sequence>MKIAIVCASGNSGRLILTEALKRGHEVTAIVRNPAKIADLKPSHVIAKDIMEVTYDDVKDCEVVIDAFGAWDKDLLHLHKDSIIHLCDILSNKPNRLLVVGGAGSLYTDKTHTQRVYESKDFPASIYPISKAQGEGFEEIIKRDDVKWTYLCPACHFDPKGPLTGKYEIGGDEVFLNKSGKSYISYADYAVAMVDEAENNKFPQKRFTVVSQ</sequence>
<feature type="domain" description="NAD(P)-binding" evidence="1">
    <location>
        <begin position="8"/>
        <end position="196"/>
    </location>
</feature>
<keyword evidence="3" id="KW-1185">Reference proteome</keyword>
<evidence type="ECO:0000313" key="3">
    <source>
        <dbReference type="Proteomes" id="UP001470230"/>
    </source>
</evidence>
<dbReference type="SUPFAM" id="SSF51735">
    <property type="entry name" value="NAD(P)-binding Rossmann-fold domains"/>
    <property type="match status" value="1"/>
</dbReference>
<dbReference type="InterPro" id="IPR016040">
    <property type="entry name" value="NAD(P)-bd_dom"/>
</dbReference>
<protein>
    <recommendedName>
        <fullName evidence="1">NAD(P)-binding domain-containing protein</fullName>
    </recommendedName>
</protein>
<name>A0ABR2HIV7_9EUKA</name>
<dbReference type="PANTHER" id="PTHR43355">
    <property type="entry name" value="FLAVIN REDUCTASE (NADPH)"/>
    <property type="match status" value="1"/>
</dbReference>
<organism evidence="2 3">
    <name type="scientific">Tritrichomonas musculus</name>
    <dbReference type="NCBI Taxonomy" id="1915356"/>
    <lineage>
        <taxon>Eukaryota</taxon>
        <taxon>Metamonada</taxon>
        <taxon>Parabasalia</taxon>
        <taxon>Tritrichomonadida</taxon>
        <taxon>Tritrichomonadidae</taxon>
        <taxon>Tritrichomonas</taxon>
    </lineage>
</organism>
<reference evidence="2 3" key="1">
    <citation type="submission" date="2024-04" db="EMBL/GenBank/DDBJ databases">
        <title>Tritrichomonas musculus Genome.</title>
        <authorList>
            <person name="Alves-Ferreira E."/>
            <person name="Grigg M."/>
            <person name="Lorenzi H."/>
            <person name="Galac M."/>
        </authorList>
    </citation>
    <scope>NUCLEOTIDE SEQUENCE [LARGE SCALE GENOMIC DNA]</scope>
    <source>
        <strain evidence="2 3">EAF2021</strain>
    </source>
</reference>
<dbReference type="Pfam" id="PF13460">
    <property type="entry name" value="NAD_binding_10"/>
    <property type="match status" value="1"/>
</dbReference>
<dbReference type="Gene3D" id="3.40.50.720">
    <property type="entry name" value="NAD(P)-binding Rossmann-like Domain"/>
    <property type="match status" value="1"/>
</dbReference>
<dbReference type="CDD" id="cd05244">
    <property type="entry name" value="BVR-B_like_SDR_a"/>
    <property type="match status" value="1"/>
</dbReference>
<dbReference type="InterPro" id="IPR036291">
    <property type="entry name" value="NAD(P)-bd_dom_sf"/>
</dbReference>
<dbReference type="Proteomes" id="UP001470230">
    <property type="component" value="Unassembled WGS sequence"/>
</dbReference>
<gene>
    <name evidence="2" type="ORF">M9Y10_019227</name>
</gene>
<dbReference type="InterPro" id="IPR051606">
    <property type="entry name" value="Polyketide_Oxido-like"/>
</dbReference>
<dbReference type="EMBL" id="JAPFFF010000027">
    <property type="protein sequence ID" value="KAK8848171.1"/>
    <property type="molecule type" value="Genomic_DNA"/>
</dbReference>
<proteinExistence type="predicted"/>
<accession>A0ABR2HIV7</accession>
<evidence type="ECO:0000259" key="1">
    <source>
        <dbReference type="Pfam" id="PF13460"/>
    </source>
</evidence>
<dbReference type="PANTHER" id="PTHR43355:SF2">
    <property type="entry name" value="FLAVIN REDUCTASE (NADPH)"/>
    <property type="match status" value="1"/>
</dbReference>
<comment type="caution">
    <text evidence="2">The sequence shown here is derived from an EMBL/GenBank/DDBJ whole genome shotgun (WGS) entry which is preliminary data.</text>
</comment>
<evidence type="ECO:0000313" key="2">
    <source>
        <dbReference type="EMBL" id="KAK8848171.1"/>
    </source>
</evidence>